<comment type="caution">
    <text evidence="2">The sequence shown here is derived from an EMBL/GenBank/DDBJ whole genome shotgun (WGS) entry which is preliminary data.</text>
</comment>
<dbReference type="AlphaFoldDB" id="A0A8H6EBN7"/>
<protein>
    <submittedName>
        <fullName evidence="2">Uncharacterized protein</fullName>
    </submittedName>
</protein>
<feature type="region of interest" description="Disordered" evidence="1">
    <location>
        <begin position="708"/>
        <end position="741"/>
    </location>
</feature>
<dbReference type="PANTHER" id="PTHR40788">
    <property type="entry name" value="CLR5 DOMAIN-CONTAINING PROTEIN-RELATED"/>
    <property type="match status" value="1"/>
</dbReference>
<evidence type="ECO:0000256" key="1">
    <source>
        <dbReference type="SAM" id="MobiDB-lite"/>
    </source>
</evidence>
<dbReference type="PANTHER" id="PTHR40788:SF2">
    <property type="entry name" value="CLR5 DOMAIN-CONTAINING PROTEIN"/>
    <property type="match status" value="1"/>
</dbReference>
<sequence>MSLNRDPRMQPFAYRDVVSEWEQANGLGPYVDQETADAVDWNDPMSFFRQTGLPMPSSMPKPAEVRHEARARATNILSDAALLNRILERFESTIQKRWLKRTREQRKKVILAAWPDMPLSHRPDWEAFDKGSPGDPQYRGAFMWPYINQEDLLKPKILLIFLNARGRHPPHAFIAADCNATHFGHTTGNIRPAFLNEHVMMFTGRTTPDTYGELLHWDDDERAFDWMHTQRGMNPGEGLIALEIQERLYRFLVDCCMSLLCDYTRHNILHDDIPIAAEPPALLTSEPGMNTLALMTAEAPYRLPASLDFSRLRSIVAAKRSAAEDHIWALREDPGYFADVLLDRREHRPEIVPDRQGRLHYTVKQPGSKTLWNRVVNTVLSDAYLAFGLWDELQLQLSDLQSLMVGYGPTLRPEKDLPEDLEWAFCRLFWFLEHMVRGPIINLQVGVPPSPPLRSFFVRAEPQYGKDNLQTMSKESFVADKKRNHLSFLLITLWDERNRHLAGLHNLMDELDRLIETEKSIKSLISPWVMSTISDLTLMSECQHQISLFQPWAASFENKIAEKEQEIKDDYMRKVDRWSEFDKEMEEVPLGDVADPSDGRYYYPVDKRRTRETTAAMQKAEANLDAFWKKADSLLINKDGVSQQAAIRHLLAKDRVIRRTPDWIEPVKNAEPTPTADELCLPLSQLYFDLEQRTQRTVRPDSALATGKVKVKRRGMTQSVRETSNNHAEEVSHHGPDRQPTFSVDQRTLKVFSTLFFTSSRTSQPGEVAWTDFLHAMRSTGFALEKLYGSVWQFTPQNLDVERSIQFHEPHPSGKIPFLVARRHGRRLSRAYGWHAGMFQLLE</sequence>
<evidence type="ECO:0000313" key="2">
    <source>
        <dbReference type="EMBL" id="KAF5866849.1"/>
    </source>
</evidence>
<accession>A0A8H6EBN7</accession>
<reference evidence="2 3" key="1">
    <citation type="submission" date="2019-04" db="EMBL/GenBank/DDBJ databases">
        <title>Aspergillus burnettii sp. nov., novel species from soil in southeast Queensland.</title>
        <authorList>
            <person name="Gilchrist C.L.M."/>
            <person name="Pitt J.I."/>
            <person name="Lange L."/>
            <person name="Lacey H.J."/>
            <person name="Vuong D."/>
            <person name="Midgley D.J."/>
            <person name="Greenfield P."/>
            <person name="Bradbury M."/>
            <person name="Lacey E."/>
            <person name="Busk P.K."/>
            <person name="Pilgaard B."/>
            <person name="Chooi Y.H."/>
            <person name="Piggott A.M."/>
        </authorList>
    </citation>
    <scope>NUCLEOTIDE SEQUENCE [LARGE SCALE GENOMIC DNA]</scope>
    <source>
        <strain evidence="2 3">FRR 5400</strain>
    </source>
</reference>
<proteinExistence type="predicted"/>
<feature type="compositionally biased region" description="Polar residues" evidence="1">
    <location>
        <begin position="716"/>
        <end position="726"/>
    </location>
</feature>
<dbReference type="EMBL" id="SPNV01000004">
    <property type="protein sequence ID" value="KAF5866849.1"/>
    <property type="molecule type" value="Genomic_DNA"/>
</dbReference>
<keyword evidence="3" id="KW-1185">Reference proteome</keyword>
<gene>
    <name evidence="2" type="ORF">ETB97_008653</name>
</gene>
<organism evidence="2 3">
    <name type="scientific">Petromyces alliaceus</name>
    <name type="common">Aspergillus alliaceus</name>
    <dbReference type="NCBI Taxonomy" id="209559"/>
    <lineage>
        <taxon>Eukaryota</taxon>
        <taxon>Fungi</taxon>
        <taxon>Dikarya</taxon>
        <taxon>Ascomycota</taxon>
        <taxon>Pezizomycotina</taxon>
        <taxon>Eurotiomycetes</taxon>
        <taxon>Eurotiomycetidae</taxon>
        <taxon>Eurotiales</taxon>
        <taxon>Aspergillaceae</taxon>
        <taxon>Aspergillus</taxon>
        <taxon>Aspergillus subgen. Circumdati</taxon>
    </lineage>
</organism>
<name>A0A8H6EBN7_PETAA</name>
<evidence type="ECO:0000313" key="3">
    <source>
        <dbReference type="Proteomes" id="UP000541154"/>
    </source>
</evidence>
<feature type="compositionally biased region" description="Basic and acidic residues" evidence="1">
    <location>
        <begin position="727"/>
        <end position="737"/>
    </location>
</feature>
<dbReference type="Proteomes" id="UP000541154">
    <property type="component" value="Unassembled WGS sequence"/>
</dbReference>